<keyword evidence="4" id="KW-1185">Reference proteome</keyword>
<keyword evidence="2" id="KW-0732">Signal</keyword>
<evidence type="ECO:0008006" key="5">
    <source>
        <dbReference type="Google" id="ProtNLM"/>
    </source>
</evidence>
<evidence type="ECO:0000313" key="4">
    <source>
        <dbReference type="Proteomes" id="UP001500212"/>
    </source>
</evidence>
<gene>
    <name evidence="3" type="ORF">GCM10023195_20480</name>
</gene>
<proteinExistence type="predicted"/>
<name>A0ABP8TGC4_9ACTN</name>
<evidence type="ECO:0000313" key="3">
    <source>
        <dbReference type="EMBL" id="GAA4605821.1"/>
    </source>
</evidence>
<evidence type="ECO:0000256" key="1">
    <source>
        <dbReference type="SAM" id="MobiDB-lite"/>
    </source>
</evidence>
<accession>A0ABP8TGC4</accession>
<feature type="chain" id="PRO_5045353101" description="Serine protease" evidence="2">
    <location>
        <begin position="25"/>
        <end position="598"/>
    </location>
</feature>
<dbReference type="EMBL" id="BAABHJ010000005">
    <property type="protein sequence ID" value="GAA4605821.1"/>
    <property type="molecule type" value="Genomic_DNA"/>
</dbReference>
<protein>
    <recommendedName>
        <fullName evidence="5">Serine protease</fullName>
    </recommendedName>
</protein>
<organism evidence="3 4">
    <name type="scientific">Actinoallomurus liliacearum</name>
    <dbReference type="NCBI Taxonomy" id="1080073"/>
    <lineage>
        <taxon>Bacteria</taxon>
        <taxon>Bacillati</taxon>
        <taxon>Actinomycetota</taxon>
        <taxon>Actinomycetes</taxon>
        <taxon>Streptosporangiales</taxon>
        <taxon>Thermomonosporaceae</taxon>
        <taxon>Actinoallomurus</taxon>
    </lineage>
</organism>
<dbReference type="Proteomes" id="UP001500212">
    <property type="component" value="Unassembled WGS sequence"/>
</dbReference>
<evidence type="ECO:0000256" key="2">
    <source>
        <dbReference type="SAM" id="SignalP"/>
    </source>
</evidence>
<sequence length="598" mass="62885">MKKRPTVLATALAAALVSAGPAQAAPAARSTRPPQPAPHQPVFPHGYRGITVTGGSVPTLSRPGDVMGALNGAKRLPARGAPAIATDDTHTVTVDVLDRDGKAPQTADAQYVIFRSLDGATNGYGQLDNGHFTGQLAPGEYVVEAGVSTPEPGGGESLTVVYLPRFVLDQDRTVVLDAREGRPMSLNVDRPDARLTGGDGGGGYARVVQTIGGETSTTASIFLNGQPTYITPSGPAPGLRLLLQGRLTKDGAVTGSPYIYNIAGSASDQDVIPSDPVLRVRTADLATVNTRYARQGRPACAGTHAGAHWPGGGFTTGFYVGVGSLPATRTEYFSPGADWETDTDIGADCDLIEASVTATSEQFPRAGAYTRDRTTGPLGPGADFNTLLSDGTVQFWIPMLSSWDAHSGIAPFDHVTGKTTLQAADGKVIATSDQPGYGEFTLPAPGRGPGQAAYKVTTDAERQAPWSDLATRQHIVWTFTAQAPSGDWAPLPLLSVLYRTRLDDDNRAPTSTQHLALSVRTDQYAPTPTVRRLTLRASYDDGTTWKDVPVYNTGQGWEATLQNPPGSAGRYVSLRAVAEDTTGRTVDQTVIHAYGLAP</sequence>
<feature type="region of interest" description="Disordered" evidence="1">
    <location>
        <begin position="23"/>
        <end position="43"/>
    </location>
</feature>
<comment type="caution">
    <text evidence="3">The sequence shown here is derived from an EMBL/GenBank/DDBJ whole genome shotgun (WGS) entry which is preliminary data.</text>
</comment>
<reference evidence="4" key="1">
    <citation type="journal article" date="2019" name="Int. J. Syst. Evol. Microbiol.">
        <title>The Global Catalogue of Microorganisms (GCM) 10K type strain sequencing project: providing services to taxonomists for standard genome sequencing and annotation.</title>
        <authorList>
            <consortium name="The Broad Institute Genomics Platform"/>
            <consortium name="The Broad Institute Genome Sequencing Center for Infectious Disease"/>
            <person name="Wu L."/>
            <person name="Ma J."/>
        </authorList>
    </citation>
    <scope>NUCLEOTIDE SEQUENCE [LARGE SCALE GENOMIC DNA]</scope>
    <source>
        <strain evidence="4">JCM 17938</strain>
    </source>
</reference>
<feature type="compositionally biased region" description="Low complexity" evidence="1">
    <location>
        <begin position="23"/>
        <end position="32"/>
    </location>
</feature>
<feature type="signal peptide" evidence="2">
    <location>
        <begin position="1"/>
        <end position="24"/>
    </location>
</feature>